<evidence type="ECO:0000256" key="1">
    <source>
        <dbReference type="ARBA" id="ARBA00000971"/>
    </source>
</evidence>
<evidence type="ECO:0000313" key="14">
    <source>
        <dbReference type="Proteomes" id="UP000321579"/>
    </source>
</evidence>
<keyword evidence="4 5" id="KW-0413">Isomerase</keyword>
<gene>
    <name evidence="9" type="primary">gldI</name>
    <name evidence="10" type="ORF">FBGL_03670</name>
    <name evidence="9" type="ORF">FGL01_30490</name>
    <name evidence="11" type="ORF">SAMN05192550_3248</name>
</gene>
<feature type="domain" description="PPIase FKBP-type" evidence="8">
    <location>
        <begin position="93"/>
        <end position="180"/>
    </location>
</feature>
<evidence type="ECO:0000256" key="7">
    <source>
        <dbReference type="SAM" id="MobiDB-lite"/>
    </source>
</evidence>
<reference evidence="10" key="2">
    <citation type="submission" date="2016-03" db="EMBL/GenBank/DDBJ databases">
        <authorList>
            <person name="Ploux O."/>
        </authorList>
    </citation>
    <scope>NUCLEOTIDE SEQUENCE</scope>
    <source>
        <strain evidence="10">NBRC 105008</strain>
    </source>
</reference>
<dbReference type="InterPro" id="IPR019869">
    <property type="entry name" value="Motility-assoc_PPIase_GldI"/>
</dbReference>
<evidence type="ECO:0000256" key="3">
    <source>
        <dbReference type="ARBA" id="ARBA00023110"/>
    </source>
</evidence>
<dbReference type="AlphaFoldDB" id="A0A1B9DTX8"/>
<dbReference type="EC" id="5.2.1.8" evidence="6"/>
<keyword evidence="3 5" id="KW-0697">Rotamase</keyword>
<dbReference type="EMBL" id="BJVF01000011">
    <property type="protein sequence ID" value="GEL12310.1"/>
    <property type="molecule type" value="Genomic_DNA"/>
</dbReference>
<dbReference type="STRING" id="551990.SAMN05192550_3248"/>
<evidence type="ECO:0000256" key="5">
    <source>
        <dbReference type="PROSITE-ProRule" id="PRU00277"/>
    </source>
</evidence>
<name>A0A1B9DTX8_9FLAO</name>
<dbReference type="GO" id="GO:0003755">
    <property type="term" value="F:peptidyl-prolyl cis-trans isomerase activity"/>
    <property type="evidence" value="ECO:0007669"/>
    <property type="project" value="UniProtKB-UniRule"/>
</dbReference>
<evidence type="ECO:0000313" key="12">
    <source>
        <dbReference type="Proteomes" id="UP000093226"/>
    </source>
</evidence>
<protein>
    <recommendedName>
        <fullName evidence="6">Peptidyl-prolyl cis-trans isomerase</fullName>
        <ecNumber evidence="6">5.2.1.8</ecNumber>
    </recommendedName>
</protein>
<dbReference type="InterPro" id="IPR001179">
    <property type="entry name" value="PPIase_FKBP_dom"/>
</dbReference>
<evidence type="ECO:0000256" key="6">
    <source>
        <dbReference type="RuleBase" id="RU003915"/>
    </source>
</evidence>
<evidence type="ECO:0000313" key="10">
    <source>
        <dbReference type="EMBL" id="OCB73148.1"/>
    </source>
</evidence>
<dbReference type="PROSITE" id="PS50059">
    <property type="entry name" value="FKBP_PPIASE"/>
    <property type="match status" value="1"/>
</dbReference>
<feature type="region of interest" description="Disordered" evidence="7">
    <location>
        <begin position="200"/>
        <end position="224"/>
    </location>
</feature>
<dbReference type="SUPFAM" id="SSF54534">
    <property type="entry name" value="FKBP-like"/>
    <property type="match status" value="1"/>
</dbReference>
<evidence type="ECO:0000313" key="11">
    <source>
        <dbReference type="EMBL" id="SDK05945.1"/>
    </source>
</evidence>
<dbReference type="PROSITE" id="PS51257">
    <property type="entry name" value="PROKAR_LIPOPROTEIN"/>
    <property type="match status" value="1"/>
</dbReference>
<evidence type="ECO:0000256" key="2">
    <source>
        <dbReference type="ARBA" id="ARBA00006577"/>
    </source>
</evidence>
<feature type="compositionally biased region" description="Basic residues" evidence="7">
    <location>
        <begin position="206"/>
        <end position="216"/>
    </location>
</feature>
<comment type="similarity">
    <text evidence="2 6">Belongs to the FKBP-type PPIase family.</text>
</comment>
<accession>A0A1B9DTX8</accession>
<keyword evidence="13" id="KW-1185">Reference proteome</keyword>
<evidence type="ECO:0000313" key="9">
    <source>
        <dbReference type="EMBL" id="GEL12310.1"/>
    </source>
</evidence>
<dbReference type="RefSeq" id="WP_066325300.1">
    <property type="nucleotide sequence ID" value="NZ_BJVF01000011.1"/>
</dbReference>
<comment type="catalytic activity">
    <reaction evidence="1 5 6">
        <text>[protein]-peptidylproline (omega=180) = [protein]-peptidylproline (omega=0)</text>
        <dbReference type="Rhea" id="RHEA:16237"/>
        <dbReference type="Rhea" id="RHEA-COMP:10747"/>
        <dbReference type="Rhea" id="RHEA-COMP:10748"/>
        <dbReference type="ChEBI" id="CHEBI:83833"/>
        <dbReference type="ChEBI" id="CHEBI:83834"/>
        <dbReference type="EC" id="5.2.1.8"/>
    </reaction>
</comment>
<evidence type="ECO:0000256" key="4">
    <source>
        <dbReference type="ARBA" id="ARBA00023235"/>
    </source>
</evidence>
<dbReference type="OrthoDB" id="1093155at2"/>
<organism evidence="10 12">
    <name type="scientific">Flavobacterium glycines</name>
    <dbReference type="NCBI Taxonomy" id="551990"/>
    <lineage>
        <taxon>Bacteria</taxon>
        <taxon>Pseudomonadati</taxon>
        <taxon>Bacteroidota</taxon>
        <taxon>Flavobacteriia</taxon>
        <taxon>Flavobacteriales</taxon>
        <taxon>Flavobacteriaceae</taxon>
        <taxon>Flavobacterium</taxon>
    </lineage>
</organism>
<evidence type="ECO:0000313" key="13">
    <source>
        <dbReference type="Proteomes" id="UP000182367"/>
    </source>
</evidence>
<dbReference type="EMBL" id="LVEO01000006">
    <property type="protein sequence ID" value="OCB73148.1"/>
    <property type="molecule type" value="Genomic_DNA"/>
</dbReference>
<dbReference type="NCBIfam" id="TIGR03516">
    <property type="entry name" value="ppisom_GldI"/>
    <property type="match status" value="1"/>
</dbReference>
<reference evidence="11 13" key="3">
    <citation type="submission" date="2016-10" db="EMBL/GenBank/DDBJ databases">
        <authorList>
            <person name="Varghese N."/>
            <person name="Submissions S."/>
        </authorList>
    </citation>
    <scope>NUCLEOTIDE SEQUENCE [LARGE SCALE GENOMIC DNA]</scope>
    <source>
        <strain evidence="11 13">Gm-149</strain>
    </source>
</reference>
<dbReference type="PANTHER" id="PTHR43811">
    <property type="entry name" value="FKBP-TYPE PEPTIDYL-PROLYL CIS-TRANS ISOMERASE FKPA"/>
    <property type="match status" value="1"/>
</dbReference>
<proteinExistence type="inferred from homology"/>
<reference evidence="9 14" key="4">
    <citation type="submission" date="2019-07" db="EMBL/GenBank/DDBJ databases">
        <title>Whole genome shotgun sequence of Flavobacterium glycines NBRC 105008.</title>
        <authorList>
            <person name="Hosoyama A."/>
            <person name="Uohara A."/>
            <person name="Ohji S."/>
            <person name="Ichikawa N."/>
        </authorList>
    </citation>
    <scope>NUCLEOTIDE SEQUENCE [LARGE SCALE GENOMIC DNA]</scope>
    <source>
        <strain evidence="9 14">NBRC 105008</strain>
    </source>
</reference>
<evidence type="ECO:0000259" key="8">
    <source>
        <dbReference type="PROSITE" id="PS50059"/>
    </source>
</evidence>
<sequence>MKAPQIIAISFILCLVFGGCKQQQDARRPISRASGVFMKRSVERNKKLVASEEDLIKTLMKKNPKISYFASAKGYWYYYETKNETDTLTPKKGDVAFFNYELKDLNGAIIYSEVELRPQVYRVDKQEIMTGIREGIKLMRKNEKINFLFPSHIAYGYHGDNKKIGHNQPLICTVTLNDFKPEAVYKKELEQGIALSLSSPQDSIKKPKKVAVKTKPKTQDTLEQ</sequence>
<comment type="caution">
    <text evidence="10">The sequence shown here is derived from an EMBL/GenBank/DDBJ whole genome shotgun (WGS) entry which is preliminary data.</text>
</comment>
<dbReference type="Gene3D" id="3.10.50.40">
    <property type="match status" value="1"/>
</dbReference>
<dbReference type="EMBL" id="FNEO01000011">
    <property type="protein sequence ID" value="SDK05945.1"/>
    <property type="molecule type" value="Genomic_DNA"/>
</dbReference>
<dbReference type="InterPro" id="IPR046357">
    <property type="entry name" value="PPIase_dom_sf"/>
</dbReference>
<dbReference type="Proteomes" id="UP000093226">
    <property type="component" value="Unassembled WGS sequence"/>
</dbReference>
<dbReference type="PANTHER" id="PTHR43811:SF26">
    <property type="entry name" value="PEPTIDYL-PROLYL CIS-TRANS ISOMERASE FKBP16-1, CHLOROPLASTIC"/>
    <property type="match status" value="1"/>
</dbReference>
<reference evidence="12" key="1">
    <citation type="submission" date="2016-03" db="EMBL/GenBank/DDBJ databases">
        <title>Draft genome sequence of Paenibacillus glacialis DSM 22343.</title>
        <authorList>
            <person name="Shin S.-K."/>
            <person name="Yi H."/>
        </authorList>
    </citation>
    <scope>NUCLEOTIDE SEQUENCE [LARGE SCALE GENOMIC DNA]</scope>
    <source>
        <strain evidence="12">NBRC 105008</strain>
    </source>
</reference>
<dbReference type="Proteomes" id="UP000182367">
    <property type="component" value="Unassembled WGS sequence"/>
</dbReference>
<dbReference type="Pfam" id="PF00254">
    <property type="entry name" value="FKBP_C"/>
    <property type="match status" value="1"/>
</dbReference>
<dbReference type="Proteomes" id="UP000321579">
    <property type="component" value="Unassembled WGS sequence"/>
</dbReference>